<evidence type="ECO:0000313" key="2">
    <source>
        <dbReference type="Proteomes" id="UP000309488"/>
    </source>
</evidence>
<comment type="caution">
    <text evidence="1">The sequence shown here is derived from an EMBL/GenBank/DDBJ whole genome shotgun (WGS) entry which is preliminary data.</text>
</comment>
<dbReference type="OrthoDB" id="9792687at2"/>
<dbReference type="EMBL" id="SWBR01000003">
    <property type="protein sequence ID" value="TKC08030.1"/>
    <property type="molecule type" value="Genomic_DNA"/>
</dbReference>
<dbReference type="AlphaFoldDB" id="A0A4U1CK74"/>
<gene>
    <name evidence="1" type="ORF">FA048_12770</name>
</gene>
<name>A0A4U1CK74_9SPHI</name>
<evidence type="ECO:0000313" key="1">
    <source>
        <dbReference type="EMBL" id="TKC08030.1"/>
    </source>
</evidence>
<sequence>MSSEENKNRIGGKQPEISFLLNEIIGNNNTSFKVIGLLRNRILHMEDLSTGNRFKLSHEDGLYKSLIQAKQNKLDVVNDNKIEIPTENNQKTIKR</sequence>
<accession>A0A4U1CK74</accession>
<dbReference type="Proteomes" id="UP000309488">
    <property type="component" value="Unassembled WGS sequence"/>
</dbReference>
<organism evidence="1 2">
    <name type="scientific">Pedobacter polaris</name>
    <dbReference type="NCBI Taxonomy" id="2571273"/>
    <lineage>
        <taxon>Bacteria</taxon>
        <taxon>Pseudomonadati</taxon>
        <taxon>Bacteroidota</taxon>
        <taxon>Sphingobacteriia</taxon>
        <taxon>Sphingobacteriales</taxon>
        <taxon>Sphingobacteriaceae</taxon>
        <taxon>Pedobacter</taxon>
    </lineage>
</organism>
<dbReference type="RefSeq" id="WP_136841591.1">
    <property type="nucleotide sequence ID" value="NZ_SWBR01000003.1"/>
</dbReference>
<keyword evidence="2" id="KW-1185">Reference proteome</keyword>
<protein>
    <submittedName>
        <fullName evidence="1">Uncharacterized protein</fullName>
    </submittedName>
</protein>
<reference evidence="1 2" key="1">
    <citation type="submission" date="2019-04" db="EMBL/GenBank/DDBJ databases">
        <title>Pedobacter sp. RP-3-22 sp. nov., isolated from Arctic soil.</title>
        <authorList>
            <person name="Dahal R.H."/>
            <person name="Kim D.-U."/>
        </authorList>
    </citation>
    <scope>NUCLEOTIDE SEQUENCE [LARGE SCALE GENOMIC DNA]</scope>
    <source>
        <strain evidence="1 2">RP-3-22</strain>
    </source>
</reference>
<proteinExistence type="predicted"/>